<accession>A0AA88SM06</accession>
<dbReference type="Proteomes" id="UP001187315">
    <property type="component" value="Unassembled WGS sequence"/>
</dbReference>
<evidence type="ECO:0000313" key="2">
    <source>
        <dbReference type="Proteomes" id="UP001187315"/>
    </source>
</evidence>
<reference evidence="1" key="1">
    <citation type="submission" date="2023-08" db="EMBL/GenBank/DDBJ databases">
        <title>Pelteobagrus vachellii genome.</title>
        <authorList>
            <person name="Liu H."/>
        </authorList>
    </citation>
    <scope>NUCLEOTIDE SEQUENCE</scope>
    <source>
        <strain evidence="1">PRFRI_2022a</strain>
        <tissue evidence="1">Muscle</tissue>
    </source>
</reference>
<keyword evidence="2" id="KW-1185">Reference proteome</keyword>
<proteinExistence type="predicted"/>
<dbReference type="AlphaFoldDB" id="A0AA88SM06"/>
<name>A0AA88SM06_TACVA</name>
<comment type="caution">
    <text evidence="1">The sequence shown here is derived from an EMBL/GenBank/DDBJ whole genome shotgun (WGS) entry which is preliminary data.</text>
</comment>
<evidence type="ECO:0000313" key="1">
    <source>
        <dbReference type="EMBL" id="KAK2841231.1"/>
    </source>
</evidence>
<gene>
    <name evidence="1" type="ORF">Q7C36_012810</name>
</gene>
<organism evidence="1 2">
    <name type="scientific">Tachysurus vachellii</name>
    <name type="common">Darkbarbel catfish</name>
    <name type="synonym">Pelteobagrus vachellii</name>
    <dbReference type="NCBI Taxonomy" id="175792"/>
    <lineage>
        <taxon>Eukaryota</taxon>
        <taxon>Metazoa</taxon>
        <taxon>Chordata</taxon>
        <taxon>Craniata</taxon>
        <taxon>Vertebrata</taxon>
        <taxon>Euteleostomi</taxon>
        <taxon>Actinopterygii</taxon>
        <taxon>Neopterygii</taxon>
        <taxon>Teleostei</taxon>
        <taxon>Ostariophysi</taxon>
        <taxon>Siluriformes</taxon>
        <taxon>Bagridae</taxon>
        <taxon>Tachysurus</taxon>
    </lineage>
</organism>
<sequence length="273" mass="31177">MTTALKIFRSLCTVLIGKHDTITIPDIEDLEDNLHNSPLTQEEDEEDRTNARTIVGRFPFTYEFKKVLKEVQEQLEKEETTNNKENAYFCPGIVDVLFGNYLGIFPLWSGLLLGDLKRYADGNEGDSSVPYKTRETNCHVERCSKKKTKAIKKKSKDVNNSSTDLTHKMSDTATEVDALWTCKPTEIVVAVVEQEQSQNFTLRHRDLQTLRPDELIAIECYIGAILNSTNTAGRLYHLNHYSIGVILHKSREQVTRQGLRNVRTSVFLMLSKH</sequence>
<dbReference type="EMBL" id="JAVHJS010000012">
    <property type="protein sequence ID" value="KAK2841231.1"/>
    <property type="molecule type" value="Genomic_DNA"/>
</dbReference>
<protein>
    <submittedName>
        <fullName evidence="1">Uncharacterized protein</fullName>
    </submittedName>
</protein>